<dbReference type="RefSeq" id="WP_209889785.1">
    <property type="nucleotide sequence ID" value="NZ_JAGGMR010000001.1"/>
</dbReference>
<dbReference type="PIRSF" id="PIRSF006221">
    <property type="entry name" value="Ketosamine-3-kinase"/>
    <property type="match status" value="1"/>
</dbReference>
<dbReference type="EMBL" id="JAGGMR010000001">
    <property type="protein sequence ID" value="MBP2190117.1"/>
    <property type="molecule type" value="Genomic_DNA"/>
</dbReference>
<keyword evidence="1" id="KW-0418">Kinase</keyword>
<proteinExistence type="inferred from homology"/>
<dbReference type="Gene3D" id="1.10.510.10">
    <property type="entry name" value="Transferase(Phosphotransferase) domain 1"/>
    <property type="match status" value="1"/>
</dbReference>
<dbReference type="Gene3D" id="1.20.1270.240">
    <property type="match status" value="1"/>
</dbReference>
<accession>A0ABS4QEI5</accession>
<evidence type="ECO:0000313" key="2">
    <source>
        <dbReference type="EMBL" id="MBP2190117.1"/>
    </source>
</evidence>
<organism evidence="2 3">
    <name type="scientific">Nocardia goodfellowii</name>
    <dbReference type="NCBI Taxonomy" id="882446"/>
    <lineage>
        <taxon>Bacteria</taxon>
        <taxon>Bacillati</taxon>
        <taxon>Actinomycetota</taxon>
        <taxon>Actinomycetes</taxon>
        <taxon>Mycobacteriales</taxon>
        <taxon>Nocardiaceae</taxon>
        <taxon>Nocardia</taxon>
    </lineage>
</organism>
<dbReference type="Proteomes" id="UP001519325">
    <property type="component" value="Unassembled WGS sequence"/>
</dbReference>
<evidence type="ECO:0000256" key="1">
    <source>
        <dbReference type="PIRNR" id="PIRNR006221"/>
    </source>
</evidence>
<comment type="caution">
    <text evidence="2">The sequence shown here is derived from an EMBL/GenBank/DDBJ whole genome shotgun (WGS) entry which is preliminary data.</text>
</comment>
<dbReference type="SUPFAM" id="SSF56112">
    <property type="entry name" value="Protein kinase-like (PK-like)"/>
    <property type="match status" value="1"/>
</dbReference>
<dbReference type="InterPro" id="IPR016477">
    <property type="entry name" value="Fructo-/Ketosamine-3-kinase"/>
</dbReference>
<dbReference type="Pfam" id="PF03881">
    <property type="entry name" value="Fructosamin_kin"/>
    <property type="match status" value="1"/>
</dbReference>
<dbReference type="PANTHER" id="PTHR12149">
    <property type="entry name" value="FRUCTOSAMINE 3 KINASE-RELATED PROTEIN"/>
    <property type="match status" value="1"/>
</dbReference>
<dbReference type="Gene3D" id="3.30.200.20">
    <property type="entry name" value="Phosphorylase Kinase, domain 1"/>
    <property type="match status" value="1"/>
</dbReference>
<name>A0ABS4QEI5_9NOCA</name>
<sequence length="286" mass="31179">MDIAWLRANPRQLGMMLEHQRIRVTPVPGGDICVAERLTLDDGHELFAKRRSSPPPDDFFAAEAAGLRWLRVPGGPALPEVIAVDQRVIAMTWIAHGSPSAAAAEDFGRRLAALHKAPCPAFGAEWPGYIGTEPLDNTPPDAGTGWLEWYRSRRIEPYLRRSRDNGALTGGAVAAVEAALDRAEAPVEPPARIHGDLHPGNLLWGRDQAWLVDPAAHGGHRETDLATLRMFGGAPYSDRILSAYQEHYPLAAGWMDRIGLHQLHLALVHTAFFGRAFADLVRAAAG</sequence>
<dbReference type="InterPro" id="IPR011009">
    <property type="entry name" value="Kinase-like_dom_sf"/>
</dbReference>
<protein>
    <submittedName>
        <fullName evidence="2">Fructosamine-3-kinase</fullName>
    </submittedName>
</protein>
<dbReference type="PANTHER" id="PTHR12149:SF8">
    <property type="entry name" value="PROTEIN-RIBULOSAMINE 3-KINASE"/>
    <property type="match status" value="1"/>
</dbReference>
<keyword evidence="1" id="KW-0808">Transferase</keyword>
<gene>
    <name evidence="2" type="ORF">BJ987_003018</name>
</gene>
<keyword evidence="3" id="KW-1185">Reference proteome</keyword>
<evidence type="ECO:0000313" key="3">
    <source>
        <dbReference type="Proteomes" id="UP001519325"/>
    </source>
</evidence>
<comment type="similarity">
    <text evidence="1">Belongs to the fructosamine kinase family.</text>
</comment>
<reference evidence="2 3" key="1">
    <citation type="submission" date="2021-03" db="EMBL/GenBank/DDBJ databases">
        <title>Sequencing the genomes of 1000 actinobacteria strains.</title>
        <authorList>
            <person name="Klenk H.-P."/>
        </authorList>
    </citation>
    <scope>NUCLEOTIDE SEQUENCE [LARGE SCALE GENOMIC DNA]</scope>
    <source>
        <strain evidence="2 3">DSM 45516</strain>
    </source>
</reference>